<feature type="domain" description="Peptidase S1" evidence="2">
    <location>
        <begin position="27"/>
        <end position="236"/>
    </location>
</feature>
<evidence type="ECO:0000259" key="2">
    <source>
        <dbReference type="PROSITE" id="PS50240"/>
    </source>
</evidence>
<keyword evidence="1" id="KW-1015">Disulfide bond</keyword>
<evidence type="ECO:0000313" key="4">
    <source>
        <dbReference type="Proteomes" id="UP000243686"/>
    </source>
</evidence>
<dbReference type="PRINTS" id="PR00722">
    <property type="entry name" value="CHYMOTRYPSIN"/>
</dbReference>
<dbReference type="Pfam" id="PF00089">
    <property type="entry name" value="Trypsin"/>
    <property type="match status" value="1"/>
</dbReference>
<dbReference type="GO" id="GO:0004252">
    <property type="term" value="F:serine-type endopeptidase activity"/>
    <property type="evidence" value="ECO:0007669"/>
    <property type="project" value="InterPro"/>
</dbReference>
<dbReference type="InterPro" id="IPR043504">
    <property type="entry name" value="Peptidase_S1_PA_chymotrypsin"/>
</dbReference>
<proteinExistence type="predicted"/>
<dbReference type="InterPro" id="IPR018114">
    <property type="entry name" value="TRYPSIN_HIS"/>
</dbReference>
<dbReference type="PANTHER" id="PTHR24253">
    <property type="entry name" value="TRANSMEMBRANE PROTEASE SERINE"/>
    <property type="match status" value="1"/>
</dbReference>
<reference evidence="3 4" key="1">
    <citation type="submission" date="2015-03" db="EMBL/GenBank/DDBJ databases">
        <title>Draft genome of the nematode, Opisthorchis viverrini.</title>
        <authorList>
            <person name="Mitreva M."/>
        </authorList>
    </citation>
    <scope>NUCLEOTIDE SEQUENCE [LARGE SCALE GENOMIC DNA]</scope>
    <source>
        <strain evidence="3">Khon Kaen</strain>
    </source>
</reference>
<organism evidence="3 4">
    <name type="scientific">Opisthorchis viverrini</name>
    <name type="common">Southeast Asian liver fluke</name>
    <dbReference type="NCBI Taxonomy" id="6198"/>
    <lineage>
        <taxon>Eukaryota</taxon>
        <taxon>Metazoa</taxon>
        <taxon>Spiralia</taxon>
        <taxon>Lophotrochozoa</taxon>
        <taxon>Platyhelminthes</taxon>
        <taxon>Trematoda</taxon>
        <taxon>Digenea</taxon>
        <taxon>Opisthorchiida</taxon>
        <taxon>Opisthorchiata</taxon>
        <taxon>Opisthorchiidae</taxon>
        <taxon>Opisthorchis</taxon>
    </lineage>
</organism>
<dbReference type="InterPro" id="IPR001254">
    <property type="entry name" value="Trypsin_dom"/>
</dbReference>
<evidence type="ECO:0000313" key="3">
    <source>
        <dbReference type="EMBL" id="OON16902.1"/>
    </source>
</evidence>
<dbReference type="EMBL" id="KV896287">
    <property type="protein sequence ID" value="OON16902.1"/>
    <property type="molecule type" value="Genomic_DNA"/>
</dbReference>
<dbReference type="PANTHER" id="PTHR24253:SF153">
    <property type="entry name" value="SERINE PROTEASE HEPSIN"/>
    <property type="match status" value="1"/>
</dbReference>
<accession>A0A1S8WQY7</accession>
<dbReference type="PROSITE" id="PS00134">
    <property type="entry name" value="TRYPSIN_HIS"/>
    <property type="match status" value="1"/>
</dbReference>
<dbReference type="SMART" id="SM00020">
    <property type="entry name" value="Tryp_SPc"/>
    <property type="match status" value="1"/>
</dbReference>
<dbReference type="SUPFAM" id="SSF50494">
    <property type="entry name" value="Trypsin-like serine proteases"/>
    <property type="match status" value="1"/>
</dbReference>
<dbReference type="InterPro" id="IPR001314">
    <property type="entry name" value="Peptidase_S1A"/>
</dbReference>
<sequence>MASETNFHYEADDSLTFVDVAHVDKRIVGGTNVVQGTYTWAVKSTYLWSDQSISICSGSILSNKWILTAAHCCVHPHRQVIRSVIEAGNPNVAVIMRFHRTCKWHIRQRVTRMKTILLETVSQDIRLLATNDIALLKLSTPFDLTRPNISAVNLPTTNNSTLPNVNESGVIVGFGIYLHPDIIPTTAQVATFKVDTHQRCAQRHAVYIAFNPIYNFCVDDDDMRINTNLVNENREV</sequence>
<keyword evidence="4" id="KW-1185">Reference proteome</keyword>
<dbReference type="GO" id="GO:0006508">
    <property type="term" value="P:proteolysis"/>
    <property type="evidence" value="ECO:0007669"/>
    <property type="project" value="InterPro"/>
</dbReference>
<evidence type="ECO:0000256" key="1">
    <source>
        <dbReference type="ARBA" id="ARBA00023157"/>
    </source>
</evidence>
<dbReference type="PROSITE" id="PS50240">
    <property type="entry name" value="TRYPSIN_DOM"/>
    <property type="match status" value="1"/>
</dbReference>
<dbReference type="AlphaFoldDB" id="A0A1S8WQY7"/>
<dbReference type="Proteomes" id="UP000243686">
    <property type="component" value="Unassembled WGS sequence"/>
</dbReference>
<dbReference type="Gene3D" id="2.40.10.10">
    <property type="entry name" value="Trypsin-like serine proteases"/>
    <property type="match status" value="1"/>
</dbReference>
<name>A0A1S8WQY7_OPIVI</name>
<protein>
    <submittedName>
        <fullName evidence="3">Trypsin</fullName>
    </submittedName>
</protein>
<gene>
    <name evidence="3" type="ORF">X801_07270</name>
</gene>
<dbReference type="InterPro" id="IPR009003">
    <property type="entry name" value="Peptidase_S1_PA"/>
</dbReference>